<keyword evidence="4" id="KW-0436">Ligase</keyword>
<dbReference type="GO" id="GO:0019856">
    <property type="term" value="P:pyrimidine nucleobase biosynthetic process"/>
    <property type="evidence" value="ECO:0007669"/>
    <property type="project" value="TreeGrafter"/>
</dbReference>
<keyword evidence="5" id="KW-0479">Metal-binding</keyword>
<dbReference type="EC" id="6.3.4.2" evidence="3"/>
<keyword evidence="16" id="KW-0812">Transmembrane</keyword>
<dbReference type="GO" id="GO:0005524">
    <property type="term" value="F:ATP binding"/>
    <property type="evidence" value="ECO:0007669"/>
    <property type="project" value="UniProtKB-KW"/>
</dbReference>
<dbReference type="UniPathway" id="UPA00159">
    <property type="reaction ID" value="UER00277"/>
</dbReference>
<feature type="domain" description="Glutamine amidotransferase" evidence="17">
    <location>
        <begin position="313"/>
        <end position="554"/>
    </location>
</feature>
<comment type="catalytic activity">
    <reaction evidence="11">
        <text>UTP + L-glutamine + ATP + H2O = CTP + L-glutamate + ADP + phosphate + 2 H(+)</text>
        <dbReference type="Rhea" id="RHEA:26426"/>
        <dbReference type="ChEBI" id="CHEBI:15377"/>
        <dbReference type="ChEBI" id="CHEBI:15378"/>
        <dbReference type="ChEBI" id="CHEBI:29985"/>
        <dbReference type="ChEBI" id="CHEBI:30616"/>
        <dbReference type="ChEBI" id="CHEBI:37563"/>
        <dbReference type="ChEBI" id="CHEBI:43474"/>
        <dbReference type="ChEBI" id="CHEBI:46398"/>
        <dbReference type="ChEBI" id="CHEBI:58359"/>
        <dbReference type="ChEBI" id="CHEBI:456216"/>
        <dbReference type="EC" id="6.3.4.2"/>
    </reaction>
</comment>
<evidence type="ECO:0000256" key="1">
    <source>
        <dbReference type="ARBA" id="ARBA00005171"/>
    </source>
</evidence>
<feature type="transmembrane region" description="Helical" evidence="16">
    <location>
        <begin position="12"/>
        <end position="33"/>
    </location>
</feature>
<protein>
    <recommendedName>
        <fullName evidence="12">CTP synthase</fullName>
        <ecNumber evidence="3">6.3.4.2</ecNumber>
    </recommendedName>
    <alternativeName>
        <fullName evidence="14">Cytidine 5'-triphosphate synthase</fullName>
    </alternativeName>
    <alternativeName>
        <fullName evidence="15">Cytidine triphosphate synthetase</fullName>
    </alternativeName>
    <alternativeName>
        <fullName evidence="13">UTP--ammonia ligase</fullName>
    </alternativeName>
</protein>
<dbReference type="Gene3D" id="3.40.50.300">
    <property type="entry name" value="P-loop containing nucleotide triphosphate hydrolases"/>
    <property type="match status" value="1"/>
</dbReference>
<evidence type="ECO:0000256" key="10">
    <source>
        <dbReference type="ARBA" id="ARBA00022975"/>
    </source>
</evidence>
<accession>A0A1F4VGY6</accession>
<evidence type="ECO:0000256" key="12">
    <source>
        <dbReference type="ARBA" id="ARBA00070745"/>
    </source>
</evidence>
<dbReference type="GO" id="GO:0046872">
    <property type="term" value="F:metal ion binding"/>
    <property type="evidence" value="ECO:0007669"/>
    <property type="project" value="UniProtKB-KW"/>
</dbReference>
<evidence type="ECO:0000256" key="14">
    <source>
        <dbReference type="ARBA" id="ARBA00079941"/>
    </source>
</evidence>
<dbReference type="InterPro" id="IPR033828">
    <property type="entry name" value="GATase1_CTP_Synthase"/>
</dbReference>
<evidence type="ECO:0000256" key="13">
    <source>
        <dbReference type="ARBA" id="ARBA00075170"/>
    </source>
</evidence>
<dbReference type="AlphaFoldDB" id="A0A1F4VGY6"/>
<evidence type="ECO:0000313" key="19">
    <source>
        <dbReference type="EMBL" id="OGC56424.1"/>
    </source>
</evidence>
<evidence type="ECO:0000256" key="7">
    <source>
        <dbReference type="ARBA" id="ARBA00022840"/>
    </source>
</evidence>
<dbReference type="SUPFAM" id="SSF52540">
    <property type="entry name" value="P-loop containing nucleoside triphosphate hydrolases"/>
    <property type="match status" value="1"/>
</dbReference>
<dbReference type="FunFam" id="3.40.50.300:FF:000009">
    <property type="entry name" value="CTP synthase"/>
    <property type="match status" value="1"/>
</dbReference>
<evidence type="ECO:0000256" key="4">
    <source>
        <dbReference type="ARBA" id="ARBA00022598"/>
    </source>
</evidence>
<evidence type="ECO:0000256" key="16">
    <source>
        <dbReference type="SAM" id="Phobius"/>
    </source>
</evidence>
<gene>
    <name evidence="19" type="ORF">A3H26_00980</name>
</gene>
<dbReference type="Gene3D" id="3.40.50.880">
    <property type="match status" value="1"/>
</dbReference>
<keyword evidence="8" id="KW-0460">Magnesium</keyword>
<dbReference type="Proteomes" id="UP000177763">
    <property type="component" value="Unassembled WGS sequence"/>
</dbReference>
<dbReference type="NCBIfam" id="NF003792">
    <property type="entry name" value="PRK05380.1"/>
    <property type="match status" value="1"/>
</dbReference>
<evidence type="ECO:0000256" key="11">
    <source>
        <dbReference type="ARBA" id="ARBA00047781"/>
    </source>
</evidence>
<keyword evidence="16" id="KW-1133">Transmembrane helix</keyword>
<dbReference type="InterPro" id="IPR017926">
    <property type="entry name" value="GATASE"/>
</dbReference>
<organism evidence="19 20">
    <name type="scientific">candidate division WWE3 bacterium RIFCSPLOWO2_12_FULL_36_10</name>
    <dbReference type="NCBI Taxonomy" id="1802630"/>
    <lineage>
        <taxon>Bacteria</taxon>
        <taxon>Katanobacteria</taxon>
    </lineage>
</organism>
<keyword evidence="7" id="KW-0067">ATP-binding</keyword>
<evidence type="ECO:0000256" key="15">
    <source>
        <dbReference type="ARBA" id="ARBA00083191"/>
    </source>
</evidence>
<dbReference type="GO" id="GO:0003883">
    <property type="term" value="F:CTP synthase activity"/>
    <property type="evidence" value="ECO:0007669"/>
    <property type="project" value="UniProtKB-EC"/>
</dbReference>
<dbReference type="InterPro" id="IPR017456">
    <property type="entry name" value="CTP_synthase_N"/>
</dbReference>
<dbReference type="InterPro" id="IPR027417">
    <property type="entry name" value="P-loop_NTPase"/>
</dbReference>
<keyword evidence="6" id="KW-0547">Nucleotide-binding</keyword>
<dbReference type="GO" id="GO:0042802">
    <property type="term" value="F:identical protein binding"/>
    <property type="evidence" value="ECO:0007669"/>
    <property type="project" value="TreeGrafter"/>
</dbReference>
<keyword evidence="10" id="KW-0665">Pyrimidine biosynthesis</keyword>
<dbReference type="GO" id="GO:0044210">
    <property type="term" value="P:'de novo' CTP biosynthetic process"/>
    <property type="evidence" value="ECO:0007669"/>
    <property type="project" value="UniProtKB-UniPathway"/>
</dbReference>
<evidence type="ECO:0000256" key="2">
    <source>
        <dbReference type="ARBA" id="ARBA00007533"/>
    </source>
</evidence>
<evidence type="ECO:0000259" key="17">
    <source>
        <dbReference type="Pfam" id="PF00117"/>
    </source>
</evidence>
<feature type="domain" description="CTP synthase N-terminal" evidence="18">
    <location>
        <begin position="8"/>
        <end position="271"/>
    </location>
</feature>
<evidence type="ECO:0000259" key="18">
    <source>
        <dbReference type="Pfam" id="PF06418"/>
    </source>
</evidence>
<proteinExistence type="inferred from homology"/>
<dbReference type="FunFam" id="3.40.50.880:FF:000002">
    <property type="entry name" value="CTP synthase"/>
    <property type="match status" value="1"/>
</dbReference>
<evidence type="ECO:0000256" key="8">
    <source>
        <dbReference type="ARBA" id="ARBA00022842"/>
    </source>
</evidence>
<evidence type="ECO:0000256" key="5">
    <source>
        <dbReference type="ARBA" id="ARBA00022723"/>
    </source>
</evidence>
<keyword evidence="9" id="KW-0315">Glutamine amidotransferase</keyword>
<evidence type="ECO:0000256" key="9">
    <source>
        <dbReference type="ARBA" id="ARBA00022962"/>
    </source>
</evidence>
<reference evidence="19 20" key="1">
    <citation type="journal article" date="2016" name="Nat. Commun.">
        <title>Thousands of microbial genomes shed light on interconnected biogeochemical processes in an aquifer system.</title>
        <authorList>
            <person name="Anantharaman K."/>
            <person name="Brown C.T."/>
            <person name="Hug L.A."/>
            <person name="Sharon I."/>
            <person name="Castelle C.J."/>
            <person name="Probst A.J."/>
            <person name="Thomas B.C."/>
            <person name="Singh A."/>
            <person name="Wilkins M.J."/>
            <person name="Karaoz U."/>
            <person name="Brodie E.L."/>
            <person name="Williams K.H."/>
            <person name="Hubbard S.S."/>
            <person name="Banfield J.F."/>
        </authorList>
    </citation>
    <scope>NUCLEOTIDE SEQUENCE [LARGE SCALE GENOMIC DNA]</scope>
</reference>
<comment type="caution">
    <text evidence="19">The sequence shown here is derived from an EMBL/GenBank/DDBJ whole genome shotgun (WGS) entry which is preliminary data.</text>
</comment>
<dbReference type="GO" id="GO:0005829">
    <property type="term" value="C:cytosol"/>
    <property type="evidence" value="ECO:0007669"/>
    <property type="project" value="TreeGrafter"/>
</dbReference>
<dbReference type="InterPro" id="IPR004468">
    <property type="entry name" value="CTP_synthase"/>
</dbReference>
<sequence>MPQHKYPKYLFVTGGVISGIGKGISTASIALLLKSSGYKVSVLKADMYLNLDAGTMNPLEHGEVFVTEDGCETDQDLGHYERFLNQNVLKHDYFTMGQVYYDVISNERSLEYKGKCVEGNVHIPQEIISKIKSAAEMDKAEIMLVEVGGTVGEYQNIMFFEAIRRMKQKEPDNVFLIHLVYLMIPPFLGEMKTKPAQASIYDLYALGLQPNFVICRSQKEVDEKRRQTISFNTGVKAENIIAAPDVDTIYKTPIILKSQGMDTKLLNEMHLKHRIQKDLIEWTEKVSKINNLQDTVNIAITGKYFTSGSFSLEDSYVCVIEAIKHAGWAQNLKPVIKWFDVEKFENQKEREALEEKLKTFDGIIVPQGWGSRGVEGKVEVVKFARENKIPYLGLCFGMQMAVIEYARNVAKLKDANSTEVNPKTPNPVVHVMPDQEKYLKENQYGGTIRLGAWPCNILKGSVLEEAYKKFSPDDISNENAISERHRHRYEINNEYKSKLEKNGLVFCGTSLDGKLIEAIELPKNVHPFFVATQFHPEYKSRFLKPHPLFMALIEAFRK</sequence>
<dbReference type="NCBIfam" id="TIGR00337">
    <property type="entry name" value="PyrG"/>
    <property type="match status" value="1"/>
</dbReference>
<dbReference type="PANTHER" id="PTHR11550:SF0">
    <property type="entry name" value="CTP SYNTHASE-RELATED"/>
    <property type="match status" value="1"/>
</dbReference>
<dbReference type="EMBL" id="MEVN01000038">
    <property type="protein sequence ID" value="OGC56424.1"/>
    <property type="molecule type" value="Genomic_DNA"/>
</dbReference>
<name>A0A1F4VGY6_UNCKA</name>
<evidence type="ECO:0000256" key="3">
    <source>
        <dbReference type="ARBA" id="ARBA00012291"/>
    </source>
</evidence>
<comment type="similarity">
    <text evidence="2">Belongs to the CTP synthase family.</text>
</comment>
<keyword evidence="16" id="KW-0472">Membrane</keyword>
<dbReference type="Pfam" id="PF00117">
    <property type="entry name" value="GATase"/>
    <property type="match status" value="1"/>
</dbReference>
<comment type="pathway">
    <text evidence="1">Pyrimidine metabolism; CTP biosynthesis via de novo pathway; CTP from UDP: step 2/2.</text>
</comment>
<dbReference type="STRING" id="1802630.A3H26_00980"/>
<dbReference type="GO" id="GO:0097268">
    <property type="term" value="C:cytoophidium"/>
    <property type="evidence" value="ECO:0007669"/>
    <property type="project" value="UniProtKB-ARBA"/>
</dbReference>
<dbReference type="PANTHER" id="PTHR11550">
    <property type="entry name" value="CTP SYNTHASE"/>
    <property type="match status" value="1"/>
</dbReference>
<dbReference type="PROSITE" id="PS51273">
    <property type="entry name" value="GATASE_TYPE_1"/>
    <property type="match status" value="1"/>
</dbReference>
<dbReference type="Pfam" id="PF06418">
    <property type="entry name" value="CTP_synth_N"/>
    <property type="match status" value="1"/>
</dbReference>
<dbReference type="CDD" id="cd01746">
    <property type="entry name" value="GATase1_CTP_Synthase"/>
    <property type="match status" value="1"/>
</dbReference>
<dbReference type="SUPFAM" id="SSF52317">
    <property type="entry name" value="Class I glutamine amidotransferase-like"/>
    <property type="match status" value="1"/>
</dbReference>
<evidence type="ECO:0000313" key="20">
    <source>
        <dbReference type="Proteomes" id="UP000177763"/>
    </source>
</evidence>
<evidence type="ECO:0000256" key="6">
    <source>
        <dbReference type="ARBA" id="ARBA00022741"/>
    </source>
</evidence>
<dbReference type="InterPro" id="IPR029062">
    <property type="entry name" value="Class_I_gatase-like"/>
</dbReference>